<dbReference type="Pfam" id="PF15882">
    <property type="entry name" value="DUF4735"/>
    <property type="match status" value="1"/>
</dbReference>
<dbReference type="RefSeq" id="XP_014661655.1">
    <property type="nucleotide sequence ID" value="XM_014806169.1"/>
</dbReference>
<evidence type="ECO:0000313" key="2">
    <source>
        <dbReference type="RefSeq" id="XP_014661655.1"/>
    </source>
</evidence>
<protein>
    <submittedName>
        <fullName evidence="2">Uncharacterized protein LOC106804820 isoform X2</fullName>
    </submittedName>
</protein>
<evidence type="ECO:0000313" key="1">
    <source>
        <dbReference type="Proteomes" id="UP000695022"/>
    </source>
</evidence>
<dbReference type="InterPro" id="IPR031751">
    <property type="entry name" value="DUF4735"/>
</dbReference>
<dbReference type="Proteomes" id="UP000695022">
    <property type="component" value="Unplaced"/>
</dbReference>
<accession>A0ABM1DNY4</accession>
<dbReference type="PANTHER" id="PTHR33539:SF1">
    <property type="entry name" value="UPF0764 PROTEIN C16ORF89"/>
    <property type="match status" value="1"/>
</dbReference>
<sequence>MTSPGYKLYSLTHEVFYLEIGEQYGCMSGMEVLARAHNRNTVDGLHRRFCADVYRDAVRIYKQGAPDGTQDLFMEQEDYLTKEVAAANRVKREEAVLAGYCLAHKTTVAAGALSQHIRYLLETLTSA</sequence>
<name>A0ABM1DNY4_PRICU</name>
<reference evidence="2" key="1">
    <citation type="submission" date="2025-08" db="UniProtKB">
        <authorList>
            <consortium name="RefSeq"/>
        </authorList>
    </citation>
    <scope>IDENTIFICATION</scope>
</reference>
<gene>
    <name evidence="2" type="primary">LOC106804820</name>
</gene>
<organism evidence="1 2">
    <name type="scientific">Priapulus caudatus</name>
    <name type="common">Priapulid worm</name>
    <dbReference type="NCBI Taxonomy" id="37621"/>
    <lineage>
        <taxon>Eukaryota</taxon>
        <taxon>Metazoa</taxon>
        <taxon>Ecdysozoa</taxon>
        <taxon>Scalidophora</taxon>
        <taxon>Priapulida</taxon>
        <taxon>Priapulimorpha</taxon>
        <taxon>Priapulimorphida</taxon>
        <taxon>Priapulidae</taxon>
        <taxon>Priapulus</taxon>
    </lineage>
</organism>
<dbReference type="PANTHER" id="PTHR33539">
    <property type="entry name" value="UPF0764 PROTEIN C16ORF89"/>
    <property type="match status" value="1"/>
</dbReference>
<keyword evidence="1" id="KW-1185">Reference proteome</keyword>
<proteinExistence type="predicted"/>
<dbReference type="GeneID" id="106804820"/>